<comment type="caution">
    <text evidence="2">The sequence shown here is derived from an EMBL/GenBank/DDBJ whole genome shotgun (WGS) entry which is preliminary data.</text>
</comment>
<dbReference type="EMBL" id="JAUIQD010000004">
    <property type="protein sequence ID" value="KAK3352176.1"/>
    <property type="molecule type" value="Genomic_DNA"/>
</dbReference>
<reference evidence="2" key="2">
    <citation type="submission" date="2023-06" db="EMBL/GenBank/DDBJ databases">
        <authorList>
            <consortium name="Lawrence Berkeley National Laboratory"/>
            <person name="Haridas S."/>
            <person name="Hensen N."/>
            <person name="Bonometti L."/>
            <person name="Westerberg I."/>
            <person name="Brannstrom I.O."/>
            <person name="Guillou S."/>
            <person name="Cros-Aarteil S."/>
            <person name="Calhoun S."/>
            <person name="Kuo A."/>
            <person name="Mondo S."/>
            <person name="Pangilinan J."/>
            <person name="Riley R."/>
            <person name="Labutti K."/>
            <person name="Andreopoulos B."/>
            <person name="Lipzen A."/>
            <person name="Chen C."/>
            <person name="Yanf M."/>
            <person name="Daum C."/>
            <person name="Ng V."/>
            <person name="Clum A."/>
            <person name="Steindorff A."/>
            <person name="Ohm R."/>
            <person name="Martin F."/>
            <person name="Silar P."/>
            <person name="Natvig D."/>
            <person name="Lalanne C."/>
            <person name="Gautier V."/>
            <person name="Ament-Velasquez S.L."/>
            <person name="Kruys A."/>
            <person name="Hutchinson M.I."/>
            <person name="Powell A.J."/>
            <person name="Barry K."/>
            <person name="Miller A.N."/>
            <person name="Grigoriev I.V."/>
            <person name="Debuchy R."/>
            <person name="Gladieux P."/>
            <person name="Thoren M.H."/>
            <person name="Johannesson H."/>
        </authorList>
    </citation>
    <scope>NUCLEOTIDE SEQUENCE</scope>
    <source>
        <strain evidence="2">CBS 955.72</strain>
    </source>
</reference>
<keyword evidence="1" id="KW-0472">Membrane</keyword>
<organism evidence="2 3">
    <name type="scientific">Lasiosphaeria hispida</name>
    <dbReference type="NCBI Taxonomy" id="260671"/>
    <lineage>
        <taxon>Eukaryota</taxon>
        <taxon>Fungi</taxon>
        <taxon>Dikarya</taxon>
        <taxon>Ascomycota</taxon>
        <taxon>Pezizomycotina</taxon>
        <taxon>Sordariomycetes</taxon>
        <taxon>Sordariomycetidae</taxon>
        <taxon>Sordariales</taxon>
        <taxon>Lasiosphaeriaceae</taxon>
        <taxon>Lasiosphaeria</taxon>
    </lineage>
</organism>
<dbReference type="Proteomes" id="UP001275084">
    <property type="component" value="Unassembled WGS sequence"/>
</dbReference>
<sequence length="201" mass="21171">MMATFQCVRAASVFFTASALRAASTINSAFVPFFKLLMTLSSVGSLDLDGHPSNHPVVTAVALFVASASIICPIWGTRWYLGWSAAPSTKDAIVLGVISAVGSIFVTFFELATPCLSMTPIYTSVVSAIHHRSADLASCAGTAAALFAASVLVMFPIWDALMSVGWLAAPSAKDALVLWFICVVNGVVITVLHMANRPISE</sequence>
<evidence type="ECO:0000313" key="2">
    <source>
        <dbReference type="EMBL" id="KAK3352176.1"/>
    </source>
</evidence>
<feature type="transmembrane region" description="Helical" evidence="1">
    <location>
        <begin position="177"/>
        <end position="195"/>
    </location>
</feature>
<reference evidence="2" key="1">
    <citation type="journal article" date="2023" name="Mol. Phylogenet. Evol.">
        <title>Genome-scale phylogeny and comparative genomics of the fungal order Sordariales.</title>
        <authorList>
            <person name="Hensen N."/>
            <person name="Bonometti L."/>
            <person name="Westerberg I."/>
            <person name="Brannstrom I.O."/>
            <person name="Guillou S."/>
            <person name="Cros-Aarteil S."/>
            <person name="Calhoun S."/>
            <person name="Haridas S."/>
            <person name="Kuo A."/>
            <person name="Mondo S."/>
            <person name="Pangilinan J."/>
            <person name="Riley R."/>
            <person name="LaButti K."/>
            <person name="Andreopoulos B."/>
            <person name="Lipzen A."/>
            <person name="Chen C."/>
            <person name="Yan M."/>
            <person name="Daum C."/>
            <person name="Ng V."/>
            <person name="Clum A."/>
            <person name="Steindorff A."/>
            <person name="Ohm R.A."/>
            <person name="Martin F."/>
            <person name="Silar P."/>
            <person name="Natvig D.O."/>
            <person name="Lalanne C."/>
            <person name="Gautier V."/>
            <person name="Ament-Velasquez S.L."/>
            <person name="Kruys A."/>
            <person name="Hutchinson M.I."/>
            <person name="Powell A.J."/>
            <person name="Barry K."/>
            <person name="Miller A.N."/>
            <person name="Grigoriev I.V."/>
            <person name="Debuchy R."/>
            <person name="Gladieux P."/>
            <person name="Hiltunen Thoren M."/>
            <person name="Johannesson H."/>
        </authorList>
    </citation>
    <scope>NUCLEOTIDE SEQUENCE</scope>
    <source>
        <strain evidence="2">CBS 955.72</strain>
    </source>
</reference>
<proteinExistence type="predicted"/>
<accession>A0AAJ0MD75</accession>
<feature type="transmembrane region" description="Helical" evidence="1">
    <location>
        <begin position="134"/>
        <end position="157"/>
    </location>
</feature>
<keyword evidence="1" id="KW-1133">Transmembrane helix</keyword>
<keyword evidence="3" id="KW-1185">Reference proteome</keyword>
<gene>
    <name evidence="2" type="ORF">B0T25DRAFT_178891</name>
</gene>
<protein>
    <submittedName>
        <fullName evidence="2">Uncharacterized protein</fullName>
    </submittedName>
</protein>
<feature type="transmembrane region" description="Helical" evidence="1">
    <location>
        <begin position="93"/>
        <end position="113"/>
    </location>
</feature>
<evidence type="ECO:0000256" key="1">
    <source>
        <dbReference type="SAM" id="Phobius"/>
    </source>
</evidence>
<keyword evidence="1" id="KW-0812">Transmembrane</keyword>
<feature type="transmembrane region" description="Helical" evidence="1">
    <location>
        <begin position="60"/>
        <end position="81"/>
    </location>
</feature>
<dbReference type="AlphaFoldDB" id="A0AAJ0MD75"/>
<name>A0AAJ0MD75_9PEZI</name>
<evidence type="ECO:0000313" key="3">
    <source>
        <dbReference type="Proteomes" id="UP001275084"/>
    </source>
</evidence>